<dbReference type="PANTHER" id="PTHR11705">
    <property type="entry name" value="PROTEASE FAMILY M14 CARBOXYPEPTIDASE A,B"/>
    <property type="match status" value="1"/>
</dbReference>
<dbReference type="InterPro" id="IPR057246">
    <property type="entry name" value="CARBOXYPEPT_ZN_1"/>
</dbReference>
<sequence length="589" mass="67873">METRLAKIICITLIVGAVLCRKLDFSNLRNEMKESETFEKFMETYVGKDSGIRFFTYQNVVDLLHNIDSQFTFTRVSSIGKTYEEREMLLLTIGENFQKFEEGDPKDNPPAILLTSAHHAREVVGVTMNLYVVLSLLYNSVHEDRETLALLENHTFYSLPLVNVDGYYLVSKEWEESNLFNYVRKNRRDSGGCDKNSLGVDLNRNYGFMWALDNVGSSSQKCQEDYRGASPFSEPETQAVRDFILASDHNVKIAINFHTFGNLFIIPFNYDDQWNTKMVEKPIYAMYENIRDEGNLPKEMQFGNGMQTIKYKANGDATDWMSTQNDMISISPELGTKSRTSDRFLPFMDFVKPIVQQNYPWINYTMHKLSAQIDVRVIKYEKEICMIENCTMEDKEFQKFFIQIQAQNLGFSPVQNVKVKVIVDKGIKVILPTDQEGKFSKSHELTYPSLASLESNVWKLIVEVPTNKWKDMNSGSVIGKNQQSFLTLESDRYPLLSSSEKNTRVLSVASIVAASGYHPEKIFDVSLLYYLFFGFIILVFVVSFAIYWFMKRKSNGRIDLEGRKHKELELGMYRANPVKNDDKSQSSSD</sequence>
<dbReference type="GO" id="GO:0006508">
    <property type="term" value="P:proteolysis"/>
    <property type="evidence" value="ECO:0007669"/>
    <property type="project" value="UniProtKB-KW"/>
</dbReference>
<dbReference type="SMART" id="SM00631">
    <property type="entry name" value="Zn_pept"/>
    <property type="match status" value="1"/>
</dbReference>
<feature type="domain" description="Peptidase M14" evidence="12">
    <location>
        <begin position="53"/>
        <end position="369"/>
    </location>
</feature>
<organism evidence="13 14">
    <name type="scientific">Euplotes crassus</name>
    <dbReference type="NCBI Taxonomy" id="5936"/>
    <lineage>
        <taxon>Eukaryota</taxon>
        <taxon>Sar</taxon>
        <taxon>Alveolata</taxon>
        <taxon>Ciliophora</taxon>
        <taxon>Intramacronucleata</taxon>
        <taxon>Spirotrichea</taxon>
        <taxon>Hypotrichia</taxon>
        <taxon>Euplotida</taxon>
        <taxon>Euplotidae</taxon>
        <taxon>Moneuplotes</taxon>
    </lineage>
</organism>
<dbReference type="Proteomes" id="UP001295684">
    <property type="component" value="Unassembled WGS sequence"/>
</dbReference>
<keyword evidence="6" id="KW-0732">Signal</keyword>
<evidence type="ECO:0000313" key="14">
    <source>
        <dbReference type="Proteomes" id="UP001295684"/>
    </source>
</evidence>
<dbReference type="PROSITE" id="PS00132">
    <property type="entry name" value="CARBOXYPEPT_ZN_1"/>
    <property type="match status" value="1"/>
</dbReference>
<dbReference type="SUPFAM" id="SSF53187">
    <property type="entry name" value="Zn-dependent exopeptidases"/>
    <property type="match status" value="1"/>
</dbReference>
<keyword evidence="8" id="KW-0862">Zinc</keyword>
<dbReference type="InterPro" id="IPR000834">
    <property type="entry name" value="Peptidase_M14"/>
</dbReference>
<evidence type="ECO:0000256" key="9">
    <source>
        <dbReference type="ARBA" id="ARBA00023049"/>
    </source>
</evidence>
<evidence type="ECO:0000259" key="12">
    <source>
        <dbReference type="PROSITE" id="PS52035"/>
    </source>
</evidence>
<dbReference type="PROSITE" id="PS52035">
    <property type="entry name" value="PEPTIDASE_M14"/>
    <property type="match status" value="1"/>
</dbReference>
<evidence type="ECO:0000313" key="13">
    <source>
        <dbReference type="EMBL" id="CAI2362176.1"/>
    </source>
</evidence>
<evidence type="ECO:0000256" key="5">
    <source>
        <dbReference type="ARBA" id="ARBA00022723"/>
    </source>
</evidence>
<proteinExistence type="inferred from homology"/>
<keyword evidence="4" id="KW-0645">Protease</keyword>
<evidence type="ECO:0000256" key="6">
    <source>
        <dbReference type="ARBA" id="ARBA00022729"/>
    </source>
</evidence>
<comment type="similarity">
    <text evidence="2 10">Belongs to the peptidase M14 family.</text>
</comment>
<dbReference type="GO" id="GO:0005615">
    <property type="term" value="C:extracellular space"/>
    <property type="evidence" value="ECO:0007669"/>
    <property type="project" value="TreeGrafter"/>
</dbReference>
<gene>
    <name evidence="13" type="ORF">ECRASSUSDP1_LOCUS3498</name>
</gene>
<dbReference type="PRINTS" id="PR00765">
    <property type="entry name" value="CRBOXYPTASEA"/>
</dbReference>
<keyword evidence="7" id="KW-0378">Hydrolase</keyword>
<evidence type="ECO:0000256" key="7">
    <source>
        <dbReference type="ARBA" id="ARBA00022801"/>
    </source>
</evidence>
<evidence type="ECO:0000256" key="1">
    <source>
        <dbReference type="ARBA" id="ARBA00001947"/>
    </source>
</evidence>
<keyword evidence="3" id="KW-0121">Carboxypeptidase</keyword>
<dbReference type="GO" id="GO:0004181">
    <property type="term" value="F:metallocarboxypeptidase activity"/>
    <property type="evidence" value="ECO:0007669"/>
    <property type="project" value="InterPro"/>
</dbReference>
<dbReference type="Pfam" id="PF00246">
    <property type="entry name" value="Peptidase_M14"/>
    <property type="match status" value="1"/>
</dbReference>
<evidence type="ECO:0000256" key="8">
    <source>
        <dbReference type="ARBA" id="ARBA00022833"/>
    </source>
</evidence>
<evidence type="ECO:0000256" key="10">
    <source>
        <dbReference type="PROSITE-ProRule" id="PRU01379"/>
    </source>
</evidence>
<protein>
    <recommendedName>
        <fullName evidence="12">Peptidase M14 domain-containing protein</fullName>
    </recommendedName>
</protein>
<dbReference type="CDD" id="cd03859">
    <property type="entry name" value="M14_CPT"/>
    <property type="match status" value="1"/>
</dbReference>
<feature type="transmembrane region" description="Helical" evidence="11">
    <location>
        <begin position="527"/>
        <end position="550"/>
    </location>
</feature>
<accession>A0AAD1X918</accession>
<keyword evidence="11" id="KW-1133">Transmembrane helix</keyword>
<evidence type="ECO:0000256" key="2">
    <source>
        <dbReference type="ARBA" id="ARBA00005988"/>
    </source>
</evidence>
<keyword evidence="11" id="KW-0812">Transmembrane</keyword>
<dbReference type="InterPro" id="IPR033810">
    <property type="entry name" value="Carboxypeptidase_T"/>
</dbReference>
<reference evidence="13" key="1">
    <citation type="submission" date="2023-07" db="EMBL/GenBank/DDBJ databases">
        <authorList>
            <consortium name="AG Swart"/>
            <person name="Singh M."/>
            <person name="Singh A."/>
            <person name="Seah K."/>
            <person name="Emmerich C."/>
        </authorList>
    </citation>
    <scope>NUCLEOTIDE SEQUENCE</scope>
    <source>
        <strain evidence="13">DP1</strain>
    </source>
</reference>
<evidence type="ECO:0000256" key="11">
    <source>
        <dbReference type="SAM" id="Phobius"/>
    </source>
</evidence>
<keyword evidence="11" id="KW-0472">Membrane</keyword>
<dbReference type="AlphaFoldDB" id="A0AAD1X918"/>
<dbReference type="FunFam" id="3.40.630.10:FF:000084">
    <property type="entry name" value="Carboxypeptidase B2"/>
    <property type="match status" value="1"/>
</dbReference>
<keyword evidence="9" id="KW-0482">Metalloprotease</keyword>
<evidence type="ECO:0000256" key="4">
    <source>
        <dbReference type="ARBA" id="ARBA00022670"/>
    </source>
</evidence>
<name>A0AAD1X918_EUPCR</name>
<dbReference type="GO" id="GO:0008270">
    <property type="term" value="F:zinc ion binding"/>
    <property type="evidence" value="ECO:0007669"/>
    <property type="project" value="InterPro"/>
</dbReference>
<evidence type="ECO:0000256" key="3">
    <source>
        <dbReference type="ARBA" id="ARBA00022645"/>
    </source>
</evidence>
<comment type="caution">
    <text evidence="13">The sequence shown here is derived from an EMBL/GenBank/DDBJ whole genome shotgun (WGS) entry which is preliminary data.</text>
</comment>
<dbReference type="PANTHER" id="PTHR11705:SF119">
    <property type="entry name" value="OS02G0119300 PROTEIN"/>
    <property type="match status" value="1"/>
</dbReference>
<dbReference type="EMBL" id="CAMPGE010003343">
    <property type="protein sequence ID" value="CAI2362176.1"/>
    <property type="molecule type" value="Genomic_DNA"/>
</dbReference>
<keyword evidence="5" id="KW-0479">Metal-binding</keyword>
<keyword evidence="14" id="KW-1185">Reference proteome</keyword>
<comment type="cofactor">
    <cofactor evidence="1">
        <name>Zn(2+)</name>
        <dbReference type="ChEBI" id="CHEBI:29105"/>
    </cofactor>
</comment>
<dbReference type="Gene3D" id="3.40.630.10">
    <property type="entry name" value="Zn peptidases"/>
    <property type="match status" value="1"/>
</dbReference>
<feature type="active site" description="Proton donor/acceptor" evidence="10">
    <location>
        <position position="333"/>
    </location>
</feature>